<evidence type="ECO:0000259" key="1">
    <source>
        <dbReference type="PROSITE" id="PS50011"/>
    </source>
</evidence>
<gene>
    <name evidence="2" type="ORF">ZOSMA_203G00210</name>
</gene>
<comment type="caution">
    <text evidence="2">The sequence shown here is derived from an EMBL/GenBank/DDBJ whole genome shotgun (WGS) entry which is preliminary data.</text>
</comment>
<dbReference type="InterPro" id="IPR011009">
    <property type="entry name" value="Kinase-like_dom_sf"/>
</dbReference>
<keyword evidence="2" id="KW-0808">Transferase</keyword>
<dbReference type="STRING" id="29655.A0A0K9PLQ5"/>
<dbReference type="Proteomes" id="UP000036987">
    <property type="component" value="Unassembled WGS sequence"/>
</dbReference>
<reference evidence="3" key="1">
    <citation type="journal article" date="2016" name="Nature">
        <title>The genome of the seagrass Zostera marina reveals angiosperm adaptation to the sea.</title>
        <authorList>
            <person name="Olsen J.L."/>
            <person name="Rouze P."/>
            <person name="Verhelst B."/>
            <person name="Lin Y.-C."/>
            <person name="Bayer T."/>
            <person name="Collen J."/>
            <person name="Dattolo E."/>
            <person name="De Paoli E."/>
            <person name="Dittami S."/>
            <person name="Maumus F."/>
            <person name="Michel G."/>
            <person name="Kersting A."/>
            <person name="Lauritano C."/>
            <person name="Lohaus R."/>
            <person name="Toepel M."/>
            <person name="Tonon T."/>
            <person name="Vanneste K."/>
            <person name="Amirebrahimi M."/>
            <person name="Brakel J."/>
            <person name="Bostroem C."/>
            <person name="Chovatia M."/>
            <person name="Grimwood J."/>
            <person name="Jenkins J.W."/>
            <person name="Jueterbock A."/>
            <person name="Mraz A."/>
            <person name="Stam W.T."/>
            <person name="Tice H."/>
            <person name="Bornberg-Bauer E."/>
            <person name="Green P.J."/>
            <person name="Pearson G.A."/>
            <person name="Procaccini G."/>
            <person name="Duarte C.M."/>
            <person name="Schmutz J."/>
            <person name="Reusch T.B.H."/>
            <person name="Van de Peer Y."/>
        </authorList>
    </citation>
    <scope>NUCLEOTIDE SEQUENCE [LARGE SCALE GENOMIC DNA]</scope>
    <source>
        <strain evidence="3">cv. Finnish</strain>
    </source>
</reference>
<proteinExistence type="predicted"/>
<dbReference type="EMBL" id="LFYR01000740">
    <property type="protein sequence ID" value="KMZ69899.1"/>
    <property type="molecule type" value="Genomic_DNA"/>
</dbReference>
<dbReference type="Pfam" id="PF00069">
    <property type="entry name" value="Pkinase"/>
    <property type="match status" value="1"/>
</dbReference>
<dbReference type="PROSITE" id="PS50011">
    <property type="entry name" value="PROTEIN_KINASE_DOM"/>
    <property type="match status" value="1"/>
</dbReference>
<dbReference type="OMA" id="ANYECRI"/>
<dbReference type="InterPro" id="IPR000719">
    <property type="entry name" value="Prot_kinase_dom"/>
</dbReference>
<dbReference type="SUPFAM" id="SSF56112">
    <property type="entry name" value="Protein kinase-like (PK-like)"/>
    <property type="match status" value="1"/>
</dbReference>
<dbReference type="PIRSF" id="PIRSF000654">
    <property type="entry name" value="Integrin-linked_kinase"/>
    <property type="match status" value="1"/>
</dbReference>
<protein>
    <submittedName>
        <fullName evidence="2">Receptor-like kinase</fullName>
    </submittedName>
</protein>
<dbReference type="AlphaFoldDB" id="A0A0K9PLQ5"/>
<dbReference type="GO" id="GO:0005524">
    <property type="term" value="F:ATP binding"/>
    <property type="evidence" value="ECO:0007669"/>
    <property type="project" value="InterPro"/>
</dbReference>
<evidence type="ECO:0000313" key="3">
    <source>
        <dbReference type="Proteomes" id="UP000036987"/>
    </source>
</evidence>
<keyword evidence="2" id="KW-0418">Kinase</keyword>
<dbReference type="Gene3D" id="1.10.510.10">
    <property type="entry name" value="Transferase(Phosphotransferase) domain 1"/>
    <property type="match status" value="1"/>
</dbReference>
<dbReference type="InterPro" id="IPR052451">
    <property type="entry name" value="Ser/Thr_kinase-like"/>
</dbReference>
<accession>A0A0K9PLQ5</accession>
<evidence type="ECO:0000313" key="2">
    <source>
        <dbReference type="EMBL" id="KMZ69899.1"/>
    </source>
</evidence>
<feature type="domain" description="Protein kinase" evidence="1">
    <location>
        <begin position="1"/>
        <end position="293"/>
    </location>
</feature>
<name>A0A0K9PLQ5_ZOSMR</name>
<organism evidence="2 3">
    <name type="scientific">Zostera marina</name>
    <name type="common">Eelgrass</name>
    <dbReference type="NCBI Taxonomy" id="29655"/>
    <lineage>
        <taxon>Eukaryota</taxon>
        <taxon>Viridiplantae</taxon>
        <taxon>Streptophyta</taxon>
        <taxon>Embryophyta</taxon>
        <taxon>Tracheophyta</taxon>
        <taxon>Spermatophyta</taxon>
        <taxon>Magnoliopsida</taxon>
        <taxon>Liliopsida</taxon>
        <taxon>Zosteraceae</taxon>
        <taxon>Zostera</taxon>
    </lineage>
</organism>
<keyword evidence="2" id="KW-0675">Receptor</keyword>
<dbReference type="PANTHER" id="PTHR48008:SF13">
    <property type="entry name" value="PROTEIN KINASE SUPERFAMILY PROTEIN"/>
    <property type="match status" value="1"/>
</dbReference>
<dbReference type="GO" id="GO:0004672">
    <property type="term" value="F:protein kinase activity"/>
    <property type="evidence" value="ECO:0007669"/>
    <property type="project" value="InterPro"/>
</dbReference>
<dbReference type="PANTHER" id="PTHR48008">
    <property type="entry name" value="LEUCINE-RICH REPEAT RECEPTOR-LIKE PROTEIN KINASE IMK3-RELATED"/>
    <property type="match status" value="1"/>
</dbReference>
<keyword evidence="3" id="KW-1185">Reference proteome</keyword>
<dbReference type="OrthoDB" id="4062651at2759"/>
<sequence>MGFSMRLEKLWGNPVTAPCTRLAVQMGKDKAATMLLLRFIRPTCMGRTREIFPSVQVLGFVRHSNLVPLWALYVGPRGEKLLVHPFFLHGSLYHFLKDGESKFYKWDTIHKLSVGIAKGIDHLHNALAGPIIHGNLKSKNILLDVDLVPHLSDYGLHLLLSSTAAQEMLDVSASEGYKASELIKTKDVCRETDIYSLGIIFLEMLTRKEPTATNLSSSWELHLPTSVRNLALQRKLPDIFSPELLSRGKNQRFSNNAEQQLLSYFQLAMSCCSPSPSLRPEIKQVLRILDEIS</sequence>